<dbReference type="AlphaFoldDB" id="A0A4Y2NR22"/>
<organism evidence="1 2">
    <name type="scientific">Araneus ventricosus</name>
    <name type="common">Orbweaver spider</name>
    <name type="synonym">Epeira ventricosa</name>
    <dbReference type="NCBI Taxonomy" id="182803"/>
    <lineage>
        <taxon>Eukaryota</taxon>
        <taxon>Metazoa</taxon>
        <taxon>Ecdysozoa</taxon>
        <taxon>Arthropoda</taxon>
        <taxon>Chelicerata</taxon>
        <taxon>Arachnida</taxon>
        <taxon>Araneae</taxon>
        <taxon>Araneomorphae</taxon>
        <taxon>Entelegynae</taxon>
        <taxon>Araneoidea</taxon>
        <taxon>Araneidae</taxon>
        <taxon>Araneus</taxon>
    </lineage>
</organism>
<comment type="caution">
    <text evidence="1">The sequence shown here is derived from an EMBL/GenBank/DDBJ whole genome shotgun (WGS) entry which is preliminary data.</text>
</comment>
<dbReference type="Proteomes" id="UP000499080">
    <property type="component" value="Unassembled WGS sequence"/>
</dbReference>
<sequence>MSSKKVFQKMLQNDRQVMIGYQQSEGRDIWNESESVSSSKYAPLKDLPLVSTCGNQLDGASSVSALEPEMWKTGHLDTSKIVDYRDPKHI</sequence>
<reference evidence="1 2" key="1">
    <citation type="journal article" date="2019" name="Sci. Rep.">
        <title>Orb-weaving spider Araneus ventricosus genome elucidates the spidroin gene catalogue.</title>
        <authorList>
            <person name="Kono N."/>
            <person name="Nakamura H."/>
            <person name="Ohtoshi R."/>
            <person name="Moran D.A.P."/>
            <person name="Shinohara A."/>
            <person name="Yoshida Y."/>
            <person name="Fujiwara M."/>
            <person name="Mori M."/>
            <person name="Tomita M."/>
            <person name="Arakawa K."/>
        </authorList>
    </citation>
    <scope>NUCLEOTIDE SEQUENCE [LARGE SCALE GENOMIC DNA]</scope>
</reference>
<dbReference type="EMBL" id="BGPR01009610">
    <property type="protein sequence ID" value="GBN41129.1"/>
    <property type="molecule type" value="Genomic_DNA"/>
</dbReference>
<gene>
    <name evidence="1" type="ORF">AVEN_60359_1</name>
</gene>
<evidence type="ECO:0000313" key="1">
    <source>
        <dbReference type="EMBL" id="GBN41129.1"/>
    </source>
</evidence>
<proteinExistence type="predicted"/>
<keyword evidence="2" id="KW-1185">Reference proteome</keyword>
<name>A0A4Y2NR22_ARAVE</name>
<evidence type="ECO:0000313" key="2">
    <source>
        <dbReference type="Proteomes" id="UP000499080"/>
    </source>
</evidence>
<accession>A0A4Y2NR22</accession>
<protein>
    <submittedName>
        <fullName evidence="1">Uncharacterized protein</fullName>
    </submittedName>
</protein>